<evidence type="ECO:0000256" key="1">
    <source>
        <dbReference type="SAM" id="Phobius"/>
    </source>
</evidence>
<evidence type="ECO:0000313" key="2">
    <source>
        <dbReference type="EMBL" id="CAA9562559.1"/>
    </source>
</evidence>
<gene>
    <name evidence="2" type="ORF">AVDCRST_MAG59-2716</name>
</gene>
<feature type="transmembrane region" description="Helical" evidence="1">
    <location>
        <begin position="43"/>
        <end position="61"/>
    </location>
</feature>
<feature type="transmembrane region" description="Helical" evidence="1">
    <location>
        <begin position="12"/>
        <end position="31"/>
    </location>
</feature>
<reference evidence="2" key="1">
    <citation type="submission" date="2020-02" db="EMBL/GenBank/DDBJ databases">
        <authorList>
            <person name="Meier V. D."/>
        </authorList>
    </citation>
    <scope>NUCLEOTIDE SEQUENCE</scope>
    <source>
        <strain evidence="2">AVDCRST_MAG59</strain>
    </source>
</reference>
<accession>A0A6J4UWP2</accession>
<protein>
    <submittedName>
        <fullName evidence="2">Uncharacterized protein</fullName>
    </submittedName>
</protein>
<keyword evidence="1" id="KW-0472">Membrane</keyword>
<sequence length="72" mass="7893">MDAVAKSGLNSTTAYAASMLSVLLSILLWLTRRGNDRANAERFGIFVGLWAPTLAIFGKVLEDRERRPPEAS</sequence>
<keyword evidence="1" id="KW-1133">Transmembrane helix</keyword>
<name>A0A6J4UWP2_9BACT</name>
<dbReference type="EMBL" id="CADCWF010000175">
    <property type="protein sequence ID" value="CAA9562559.1"/>
    <property type="molecule type" value="Genomic_DNA"/>
</dbReference>
<dbReference type="AlphaFoldDB" id="A0A6J4UWP2"/>
<organism evidence="2">
    <name type="scientific">uncultured Thermomicrobiales bacterium</name>
    <dbReference type="NCBI Taxonomy" id="1645740"/>
    <lineage>
        <taxon>Bacteria</taxon>
        <taxon>Pseudomonadati</taxon>
        <taxon>Thermomicrobiota</taxon>
        <taxon>Thermomicrobia</taxon>
        <taxon>Thermomicrobiales</taxon>
        <taxon>environmental samples</taxon>
    </lineage>
</organism>
<proteinExistence type="predicted"/>
<keyword evidence="1" id="KW-0812">Transmembrane</keyword>